<evidence type="ECO:0008006" key="15">
    <source>
        <dbReference type="Google" id="ProtNLM"/>
    </source>
</evidence>
<feature type="compositionally biased region" description="Basic and acidic residues" evidence="9">
    <location>
        <begin position="233"/>
        <end position="259"/>
    </location>
</feature>
<feature type="domain" description="ABC transmembrane type-1" evidence="12">
    <location>
        <begin position="1103"/>
        <end position="1378"/>
    </location>
</feature>
<feature type="transmembrane region" description="Helical" evidence="10">
    <location>
        <begin position="579"/>
        <end position="599"/>
    </location>
</feature>
<feature type="region of interest" description="Disordered" evidence="9">
    <location>
        <begin position="212"/>
        <end position="280"/>
    </location>
</feature>
<dbReference type="GO" id="GO:0140359">
    <property type="term" value="F:ABC-type transporter activity"/>
    <property type="evidence" value="ECO:0007669"/>
    <property type="project" value="InterPro"/>
</dbReference>
<keyword evidence="14" id="KW-1185">Reference proteome</keyword>
<dbReference type="PANTHER" id="PTHR24223:SF456">
    <property type="entry name" value="MULTIDRUG RESISTANCE-ASSOCIATED PROTEIN LETHAL(2)03659"/>
    <property type="match status" value="1"/>
</dbReference>
<keyword evidence="5" id="KW-0547">Nucleotide-binding</keyword>
<evidence type="ECO:0000256" key="9">
    <source>
        <dbReference type="SAM" id="MobiDB-lite"/>
    </source>
</evidence>
<evidence type="ECO:0000256" key="3">
    <source>
        <dbReference type="ARBA" id="ARBA00022448"/>
    </source>
</evidence>
<accession>A0AAD3TQA5</accession>
<dbReference type="SUPFAM" id="SSF52540">
    <property type="entry name" value="P-loop containing nucleoside triphosphate hydrolases"/>
    <property type="match status" value="2"/>
</dbReference>
<dbReference type="CDD" id="cd03244">
    <property type="entry name" value="ABCC_MRP_domain2"/>
    <property type="match status" value="1"/>
</dbReference>
<dbReference type="CDD" id="cd18606">
    <property type="entry name" value="ABC_6TM_YOR1_D2_like"/>
    <property type="match status" value="1"/>
</dbReference>
<evidence type="ECO:0000256" key="7">
    <source>
        <dbReference type="ARBA" id="ARBA00022989"/>
    </source>
</evidence>
<comment type="subcellular location">
    <subcellularLocation>
        <location evidence="1">Membrane</location>
        <topology evidence="1">Multi-pass membrane protein</topology>
    </subcellularLocation>
</comment>
<feature type="transmembrane region" description="Helical" evidence="10">
    <location>
        <begin position="1178"/>
        <end position="1198"/>
    </location>
</feature>
<dbReference type="InterPro" id="IPR050173">
    <property type="entry name" value="ABC_transporter_C-like"/>
</dbReference>
<feature type="region of interest" description="Disordered" evidence="9">
    <location>
        <begin position="786"/>
        <end position="809"/>
    </location>
</feature>
<comment type="caution">
    <text evidence="13">The sequence shown here is derived from an EMBL/GenBank/DDBJ whole genome shotgun (WGS) entry which is preliminary data.</text>
</comment>
<feature type="transmembrane region" description="Helical" evidence="10">
    <location>
        <begin position="1103"/>
        <end position="1124"/>
    </location>
</feature>
<dbReference type="PROSITE" id="PS50893">
    <property type="entry name" value="ABC_TRANSPORTER_2"/>
    <property type="match status" value="2"/>
</dbReference>
<evidence type="ECO:0000259" key="11">
    <source>
        <dbReference type="PROSITE" id="PS50893"/>
    </source>
</evidence>
<feature type="transmembrane region" description="Helical" evidence="10">
    <location>
        <begin position="1327"/>
        <end position="1347"/>
    </location>
</feature>
<evidence type="ECO:0000256" key="10">
    <source>
        <dbReference type="SAM" id="Phobius"/>
    </source>
</evidence>
<feature type="compositionally biased region" description="Polar residues" evidence="9">
    <location>
        <begin position="786"/>
        <end position="796"/>
    </location>
</feature>
<dbReference type="EMBL" id="BTCM01000001">
    <property type="protein sequence ID" value="GMK54556.1"/>
    <property type="molecule type" value="Genomic_DNA"/>
</dbReference>
<evidence type="ECO:0000313" key="14">
    <source>
        <dbReference type="Proteomes" id="UP001222932"/>
    </source>
</evidence>
<dbReference type="InterPro" id="IPR003439">
    <property type="entry name" value="ABC_transporter-like_ATP-bd"/>
</dbReference>
<dbReference type="SUPFAM" id="SSF90123">
    <property type="entry name" value="ABC transporter transmembrane region"/>
    <property type="match status" value="2"/>
</dbReference>
<feature type="compositionally biased region" description="Acidic residues" evidence="9">
    <location>
        <begin position="268"/>
        <end position="277"/>
    </location>
</feature>
<reference evidence="13" key="1">
    <citation type="journal article" date="2023" name="BMC Genomics">
        <title>Chromosome-level genome assemblies of Cutaneotrichosporon spp. (Trichosporonales, Basidiomycota) reveal imbalanced evolution between nucleotide sequences and chromosome synteny.</title>
        <authorList>
            <person name="Kobayashi Y."/>
            <person name="Kayamori A."/>
            <person name="Aoki K."/>
            <person name="Shiwa Y."/>
            <person name="Matsutani M."/>
            <person name="Fujita N."/>
            <person name="Sugita T."/>
            <person name="Iwasaki W."/>
            <person name="Tanaka N."/>
            <person name="Takashima M."/>
        </authorList>
    </citation>
    <scope>NUCLEOTIDE SEQUENCE</scope>
    <source>
        <strain evidence="13">HIS016</strain>
    </source>
</reference>
<evidence type="ECO:0000259" key="12">
    <source>
        <dbReference type="PROSITE" id="PS50929"/>
    </source>
</evidence>
<dbReference type="CDD" id="cd18597">
    <property type="entry name" value="ABC_6TM_YOR1_D1_like"/>
    <property type="match status" value="1"/>
</dbReference>
<dbReference type="Proteomes" id="UP001222932">
    <property type="component" value="Unassembled WGS sequence"/>
</dbReference>
<evidence type="ECO:0000256" key="4">
    <source>
        <dbReference type="ARBA" id="ARBA00022692"/>
    </source>
</evidence>
<proteinExistence type="inferred from homology"/>
<dbReference type="InterPro" id="IPR011527">
    <property type="entry name" value="ABC1_TM_dom"/>
</dbReference>
<sequence length="1667" mass="186167">MSHSPTSSTSGWPLDSETEEDIVKWREDDGLGDLDYKPPCWEPDDDLPSYMAAALSFISGLAGVRLEEVAYDLSTVHRGDIYHRCRTKKSFSRHLIDRCYPVSVAELEELADMPPAGLGGIHRMYYLNMVLVKLFDADHYLEDGEVRRRALLTALLLLELVLYLRGRTHLSAMLMQLERNTPGFVFGPWQKETLDTRFRLLWSRTMKAIAKGMSHHGQHPPAQGHRHAAQTKSEIDDMSEKIGEPEDRKREHPNERDDASSAMNKGSEDEEGKEETENEHMRLRDMKGEYHYHKREHWWQIWRPSKPPPPPPESFDDAAQVPLATANLFSVLTFHWVSPLMRLGYQRPLQATDLWRVDPSCEADSMSTKFLASLEMRQAKATVWNEALPTAKAPLRKRVRWATKSLRPLPDEVKQYATGTGYRAKQAAFQTEWREASGKKHGSIAGALNEVFPKYWLAGAFKVVADEAQLMAPLVVKQIIRFSQAMYAANHGRGPKPHVGRGIGLAFGLLLLGLLQSVCQHQFFFRSMTHGGLFRATLISATYKRALRLSVGSRRTHSNGTLMSYLSSDISRIDYCAHWFHAIWTAPIQLAVTLILLCLQIGPSAIVGFLVFILLAPVQTYFMRTSFKVRKGSMKWTDGRSKLLSELLASMQIIKVFCYELPFLKRLAFVRGQEMTAVRKLLFIRAGNQTLAYSVPVIAAVLSFVTYSTTHEHMDPALIFTSLAYFNLLRQPLMFLPRALSSLADAQAAALRLESLFEAPLMDDKELVNPELDVAVRARNATFQWTSVQEQETPTQEAKAEEKKDGKEEEPFMVQNLNLEILRGKLVAMVGPVGAGKSSILQGLLGEMRHISGTAEFGGRLGYCQQTAWIQNATLRDNVLFGQSWDKARYWECIRRSCLVPDLEILPDGDLTEIGEKGVNLSGGQKQRVNIARALYFDADIVLFDDPLSAVDAHVGRVLFNEAILGLRAAGKTVVLVTHGLHFLPQVDYVYTIQHGHVVEEGTYDALMANEGEFRRLMSEFGGSDAKQDEQGREEAAIEEGPIDTADAEVKGHEKALGQGKAAGTGKLEGRLMTSEVRKTGRVGGKVYGAYLRAGNATWMLPLALLCAAAMQAGSVLGTVWLTWWEADTFGKSMAFYQGMYAMLGLAATVFIFALGIAMGVMAYYASRNLYGDAVRNVFFAPMSFFDTQPLGRIMSVFGKDIDVVDNQLPDSLRMQVFTLLSLIGSVVIITVYLHYFIAVIFVVGVGYWYFAQFYRTSAREVKRLDAMLRSLLYSHFSESLSGLATIRAYGETDRFVRDSCYYMDLEDRAYLLTSSNQRWLAVRLDFLGALLVFSVAIMSVVGGAGLSASQIALCLTYMTQITQILGMVTRQSAEVENNMNAVERIQQYAGHGIPQEAAYEVADEPEPEWPAHGAIAFDDVAMSYRNGLPPVLKGISVRFEPGEKVGIVGRTGAGKTSITIALFRLAELTTGRVTVDGVDVSRIGLRRLRSSIAVIPQDPVLFSGTLRTNLDPFDNHTDAELHDAMARACLLEEEGKRFTLDMVIDDEGANLSIGERSLVSLARALVKDARIVVLDEATAAVDLETDAKIQQTIRREFGHKTLICIAHRLRTIISWDRILVMDAGEVADFDTPLALYDRGGHFRSMCERSSITRDEIVRARHEETFS</sequence>
<dbReference type="PROSITE" id="PS50929">
    <property type="entry name" value="ABC_TM1F"/>
    <property type="match status" value="2"/>
</dbReference>
<feature type="compositionally biased region" description="Basic residues" evidence="9">
    <location>
        <begin position="213"/>
        <end position="229"/>
    </location>
</feature>
<dbReference type="GO" id="GO:0005524">
    <property type="term" value="F:ATP binding"/>
    <property type="evidence" value="ECO:0007669"/>
    <property type="project" value="UniProtKB-KW"/>
</dbReference>
<dbReference type="InterPro" id="IPR027417">
    <property type="entry name" value="P-loop_NTPase"/>
</dbReference>
<reference evidence="13" key="2">
    <citation type="submission" date="2023-06" db="EMBL/GenBank/DDBJ databases">
        <authorList>
            <person name="Kobayashi Y."/>
            <person name="Kayamori A."/>
            <person name="Aoki K."/>
            <person name="Shiwa Y."/>
            <person name="Fujita N."/>
            <person name="Sugita T."/>
            <person name="Iwasaki W."/>
            <person name="Tanaka N."/>
            <person name="Takashima M."/>
        </authorList>
    </citation>
    <scope>NUCLEOTIDE SEQUENCE</scope>
    <source>
        <strain evidence="13">HIS016</strain>
    </source>
</reference>
<feature type="domain" description="ABC transporter" evidence="11">
    <location>
        <begin position="1416"/>
        <end position="1649"/>
    </location>
</feature>
<keyword evidence="4 10" id="KW-0812">Transmembrane</keyword>
<evidence type="ECO:0000256" key="5">
    <source>
        <dbReference type="ARBA" id="ARBA00022741"/>
    </source>
</evidence>
<dbReference type="InterPro" id="IPR003593">
    <property type="entry name" value="AAA+_ATPase"/>
</dbReference>
<dbReference type="Gene3D" id="3.40.50.300">
    <property type="entry name" value="P-loop containing nucleotide triphosphate hydrolases"/>
    <property type="match status" value="2"/>
</dbReference>
<keyword evidence="7 10" id="KW-1133">Transmembrane helix</keyword>
<dbReference type="InterPro" id="IPR036640">
    <property type="entry name" value="ABC1_TM_sf"/>
</dbReference>
<evidence type="ECO:0000256" key="6">
    <source>
        <dbReference type="ARBA" id="ARBA00022840"/>
    </source>
</evidence>
<dbReference type="SMART" id="SM00382">
    <property type="entry name" value="AAA"/>
    <property type="match status" value="2"/>
</dbReference>
<dbReference type="Pfam" id="PF00005">
    <property type="entry name" value="ABC_tran"/>
    <property type="match status" value="2"/>
</dbReference>
<feature type="transmembrane region" description="Helical" evidence="10">
    <location>
        <begin position="606"/>
        <end position="623"/>
    </location>
</feature>
<dbReference type="InterPro" id="IPR017871">
    <property type="entry name" value="ABC_transporter-like_CS"/>
</dbReference>
<dbReference type="FunFam" id="1.20.1560.10:FF:000010">
    <property type="entry name" value="Multidrug resistance-associated ABC transporter"/>
    <property type="match status" value="1"/>
</dbReference>
<feature type="transmembrane region" description="Helical" evidence="10">
    <location>
        <begin position="1144"/>
        <end position="1166"/>
    </location>
</feature>
<dbReference type="PANTHER" id="PTHR24223">
    <property type="entry name" value="ATP-BINDING CASSETTE SUB-FAMILY C"/>
    <property type="match status" value="1"/>
</dbReference>
<feature type="domain" description="ABC transmembrane type-1" evidence="12">
    <location>
        <begin position="468"/>
        <end position="745"/>
    </location>
</feature>
<evidence type="ECO:0000256" key="2">
    <source>
        <dbReference type="ARBA" id="ARBA00009726"/>
    </source>
</evidence>
<feature type="compositionally biased region" description="Basic and acidic residues" evidence="9">
    <location>
        <begin position="798"/>
        <end position="809"/>
    </location>
</feature>
<evidence type="ECO:0000256" key="8">
    <source>
        <dbReference type="ARBA" id="ARBA00023136"/>
    </source>
</evidence>
<keyword evidence="3" id="KW-0813">Transport</keyword>
<feature type="transmembrane region" description="Helical" evidence="10">
    <location>
        <begin position="1218"/>
        <end position="1251"/>
    </location>
</feature>
<dbReference type="GO" id="GO:0016887">
    <property type="term" value="F:ATP hydrolysis activity"/>
    <property type="evidence" value="ECO:0007669"/>
    <property type="project" value="InterPro"/>
</dbReference>
<gene>
    <name evidence="13" type="ORF">CspeluHIS016_0111420</name>
</gene>
<dbReference type="Gene3D" id="1.20.1560.10">
    <property type="entry name" value="ABC transporter type 1, transmembrane domain"/>
    <property type="match status" value="2"/>
</dbReference>
<dbReference type="GO" id="GO:0016020">
    <property type="term" value="C:membrane"/>
    <property type="evidence" value="ECO:0007669"/>
    <property type="project" value="UniProtKB-SubCell"/>
</dbReference>
<protein>
    <recommendedName>
        <fullName evidence="15">ABC protein</fullName>
    </recommendedName>
</protein>
<dbReference type="FunFam" id="3.40.50.300:FF:000565">
    <property type="entry name" value="ABC bile acid transporter"/>
    <property type="match status" value="1"/>
</dbReference>
<dbReference type="CDD" id="cd03250">
    <property type="entry name" value="ABCC_MRP_domain1"/>
    <property type="match status" value="1"/>
</dbReference>
<organism evidence="13 14">
    <name type="scientific">Cutaneotrichosporon spelunceum</name>
    <dbReference type="NCBI Taxonomy" id="1672016"/>
    <lineage>
        <taxon>Eukaryota</taxon>
        <taxon>Fungi</taxon>
        <taxon>Dikarya</taxon>
        <taxon>Basidiomycota</taxon>
        <taxon>Agaricomycotina</taxon>
        <taxon>Tremellomycetes</taxon>
        <taxon>Trichosporonales</taxon>
        <taxon>Trichosporonaceae</taxon>
        <taxon>Cutaneotrichosporon</taxon>
    </lineage>
</organism>
<name>A0AAD3TQA5_9TREE</name>
<evidence type="ECO:0000313" key="13">
    <source>
        <dbReference type="EMBL" id="GMK54556.1"/>
    </source>
</evidence>
<feature type="domain" description="ABC transporter" evidence="11">
    <location>
        <begin position="776"/>
        <end position="1020"/>
    </location>
</feature>
<dbReference type="FunFam" id="3.40.50.300:FF:000997">
    <property type="entry name" value="Multidrug resistance-associated protein 1"/>
    <property type="match status" value="1"/>
</dbReference>
<dbReference type="PROSITE" id="PS00211">
    <property type="entry name" value="ABC_TRANSPORTER_1"/>
    <property type="match status" value="1"/>
</dbReference>
<evidence type="ECO:0000256" key="1">
    <source>
        <dbReference type="ARBA" id="ARBA00004141"/>
    </source>
</evidence>
<keyword evidence="6" id="KW-0067">ATP-binding</keyword>
<dbReference type="Pfam" id="PF00664">
    <property type="entry name" value="ABC_membrane"/>
    <property type="match status" value="2"/>
</dbReference>
<keyword evidence="8 10" id="KW-0472">Membrane</keyword>
<comment type="similarity">
    <text evidence="2">Belongs to the ABC transporter superfamily. ABCC family. Conjugate transporter (TC 3.A.1.208) subfamily.</text>
</comment>